<organism evidence="3 4">
    <name type="scientific">Gluconacetobacter asukensis</name>
    <dbReference type="NCBI Taxonomy" id="1017181"/>
    <lineage>
        <taxon>Bacteria</taxon>
        <taxon>Pseudomonadati</taxon>
        <taxon>Pseudomonadota</taxon>
        <taxon>Alphaproteobacteria</taxon>
        <taxon>Acetobacterales</taxon>
        <taxon>Acetobacteraceae</taxon>
        <taxon>Gluconacetobacter</taxon>
    </lineage>
</organism>
<dbReference type="Gene3D" id="3.40.190.10">
    <property type="entry name" value="Periplasmic binding protein-like II"/>
    <property type="match status" value="2"/>
</dbReference>
<dbReference type="InterPro" id="IPR006311">
    <property type="entry name" value="TAT_signal"/>
</dbReference>
<feature type="domain" description="SsuA/THI5-like" evidence="2">
    <location>
        <begin position="48"/>
        <end position="247"/>
    </location>
</feature>
<dbReference type="PROSITE" id="PS51318">
    <property type="entry name" value="TAT"/>
    <property type="match status" value="1"/>
</dbReference>
<name>A0A7W4IWZ7_9PROT</name>
<evidence type="ECO:0000259" key="2">
    <source>
        <dbReference type="Pfam" id="PF09084"/>
    </source>
</evidence>
<dbReference type="PANTHER" id="PTHR31528">
    <property type="entry name" value="4-AMINO-5-HYDROXYMETHYL-2-METHYLPYRIMIDINE PHOSPHATE SYNTHASE THI11-RELATED"/>
    <property type="match status" value="1"/>
</dbReference>
<dbReference type="Pfam" id="PF09084">
    <property type="entry name" value="NMT1"/>
    <property type="match status" value="1"/>
</dbReference>
<evidence type="ECO:0000313" key="4">
    <source>
        <dbReference type="Proteomes" id="UP000577891"/>
    </source>
</evidence>
<evidence type="ECO:0000313" key="3">
    <source>
        <dbReference type="EMBL" id="MBB2170584.1"/>
    </source>
</evidence>
<protein>
    <submittedName>
        <fullName evidence="3">ABC transporter substrate-binding protein</fullName>
    </submittedName>
</protein>
<gene>
    <name evidence="3" type="ORF">HLH35_00385</name>
</gene>
<keyword evidence="4" id="KW-1185">Reference proteome</keyword>
<feature type="signal peptide" evidence="1">
    <location>
        <begin position="1"/>
        <end position="33"/>
    </location>
</feature>
<dbReference type="EMBL" id="JABEQE010000001">
    <property type="protein sequence ID" value="MBB2170584.1"/>
    <property type="molecule type" value="Genomic_DNA"/>
</dbReference>
<dbReference type="PANTHER" id="PTHR31528:SF3">
    <property type="entry name" value="THIAMINE BIOSYNTHESIS PROTEIN HI_0357-RELATED"/>
    <property type="match status" value="1"/>
</dbReference>
<dbReference type="InterPro" id="IPR015168">
    <property type="entry name" value="SsuA/THI5"/>
</dbReference>
<reference evidence="3 4" key="1">
    <citation type="submission" date="2020-04" db="EMBL/GenBank/DDBJ databases">
        <title>Description of novel Gluconacetobacter.</title>
        <authorList>
            <person name="Sombolestani A."/>
        </authorList>
    </citation>
    <scope>NUCLEOTIDE SEQUENCE [LARGE SCALE GENOMIC DNA]</scope>
    <source>
        <strain evidence="3 4">LMG 27724</strain>
    </source>
</reference>
<sequence>MTRPVLSRALLSRRALLAAAPLAAVGGSRFARAAPAPFRFLTNWYAQAEHAGFYQALARGFYRDVGLDVVIEHGAPQSNNTQLLVAGRYDVVIGSIGATMMAAARGMPTVAVATSFQSSLVGLLTHPDITRLADLKGHTILLSTEIRAAFWPWLRDHYGFDESQVRPYSFNIQPFILDPGLVIQSYATSEPYALQKAGVPCRFFPLDDATYHDYGNPLVTTRDVLTRRREDVARFLQASMRGWADWMSGDPTSGNDSIRAANPQMGLDQIMWSRQRFRAMGVFGPAGARYGTITAPRCQAIRDFLVATRQLPADARWQDACDFSFADALTSVVA</sequence>
<dbReference type="InterPro" id="IPR027939">
    <property type="entry name" value="NMT1/THI5"/>
</dbReference>
<accession>A0A7W4IWZ7</accession>
<dbReference type="Proteomes" id="UP000577891">
    <property type="component" value="Unassembled WGS sequence"/>
</dbReference>
<dbReference type="GO" id="GO:0009228">
    <property type="term" value="P:thiamine biosynthetic process"/>
    <property type="evidence" value="ECO:0007669"/>
    <property type="project" value="InterPro"/>
</dbReference>
<dbReference type="RefSeq" id="WP_182977278.1">
    <property type="nucleotide sequence ID" value="NZ_BAABGB010000014.1"/>
</dbReference>
<evidence type="ECO:0000256" key="1">
    <source>
        <dbReference type="SAM" id="SignalP"/>
    </source>
</evidence>
<keyword evidence="1" id="KW-0732">Signal</keyword>
<comment type="caution">
    <text evidence="3">The sequence shown here is derived from an EMBL/GenBank/DDBJ whole genome shotgun (WGS) entry which is preliminary data.</text>
</comment>
<dbReference type="AlphaFoldDB" id="A0A7W4IWZ7"/>
<feature type="chain" id="PRO_5031388634" evidence="1">
    <location>
        <begin position="34"/>
        <end position="334"/>
    </location>
</feature>
<dbReference type="SUPFAM" id="SSF53850">
    <property type="entry name" value="Periplasmic binding protein-like II"/>
    <property type="match status" value="1"/>
</dbReference>
<proteinExistence type="predicted"/>